<feature type="compositionally biased region" description="Basic and acidic residues" evidence="1">
    <location>
        <begin position="695"/>
        <end position="718"/>
    </location>
</feature>
<keyword evidence="2" id="KW-0812">Transmembrane</keyword>
<evidence type="ECO:0000259" key="3">
    <source>
        <dbReference type="SMART" id="SM00563"/>
    </source>
</evidence>
<feature type="non-terminal residue" evidence="4">
    <location>
        <position position="718"/>
    </location>
</feature>
<feature type="domain" description="Phospholipid/glycerol acyltransferase" evidence="3">
    <location>
        <begin position="39"/>
        <end position="274"/>
    </location>
</feature>
<organism evidence="4">
    <name type="scientific">Eremomyces bilateralis CBS 781.70</name>
    <dbReference type="NCBI Taxonomy" id="1392243"/>
    <lineage>
        <taxon>Eukaryota</taxon>
        <taxon>Fungi</taxon>
        <taxon>Dikarya</taxon>
        <taxon>Ascomycota</taxon>
        <taxon>Pezizomycotina</taxon>
        <taxon>Dothideomycetes</taxon>
        <taxon>Dothideomycetes incertae sedis</taxon>
        <taxon>Eremomycetales</taxon>
        <taxon>Eremomycetaceae</taxon>
        <taxon>Eremomyces</taxon>
    </lineage>
</organism>
<reference evidence="6" key="3">
    <citation type="submission" date="2025-04" db="UniProtKB">
        <authorList>
            <consortium name="RefSeq"/>
        </authorList>
    </citation>
    <scope>IDENTIFICATION</scope>
    <source>
        <strain evidence="6">CBS 781.70</strain>
    </source>
</reference>
<keyword evidence="2" id="KW-1133">Transmembrane helix</keyword>
<feature type="transmembrane region" description="Helical" evidence="2">
    <location>
        <begin position="421"/>
        <end position="441"/>
    </location>
</feature>
<dbReference type="SMART" id="SM00563">
    <property type="entry name" value="PlsC"/>
    <property type="match status" value="1"/>
</dbReference>
<proteinExistence type="predicted"/>
<keyword evidence="2" id="KW-0472">Membrane</keyword>
<feature type="region of interest" description="Disordered" evidence="1">
    <location>
        <begin position="666"/>
        <end position="718"/>
    </location>
</feature>
<dbReference type="GeneID" id="54416021"/>
<evidence type="ECO:0000256" key="1">
    <source>
        <dbReference type="SAM" id="MobiDB-lite"/>
    </source>
</evidence>
<accession>A0A6G1G2H5</accession>
<name>A0A6G1G2H5_9PEZI</name>
<dbReference type="RefSeq" id="XP_033533849.1">
    <property type="nucleotide sequence ID" value="XM_033675451.1"/>
</dbReference>
<dbReference type="InterPro" id="IPR052744">
    <property type="entry name" value="GPAT/DAPAT"/>
</dbReference>
<evidence type="ECO:0000313" key="5">
    <source>
        <dbReference type="Proteomes" id="UP000504638"/>
    </source>
</evidence>
<keyword evidence="5" id="KW-1185">Reference proteome</keyword>
<dbReference type="GO" id="GO:0016287">
    <property type="term" value="F:glycerone-phosphate O-acyltransferase activity"/>
    <property type="evidence" value="ECO:0007669"/>
    <property type="project" value="TreeGrafter"/>
</dbReference>
<sequence>MNTFVYDVVVWAFSILFDLFFREVHPRSSWKIPRKGPVIFVAAPHANQFVDPLILMRVIRREAHRRISFLIAEKSIRRKFVGFMSRSVGAVPVGRALDSVRLTKGRIYLPDPENDPTLVRGVDTNFESSEFRVGGLLVLPAVDNITANAEILEIKGPEEIRVKKPFKGDVALRQLTGKMSKEDGANGAPSRSDQGEFKGIEFKVAPKVDQTEVYDAVFKRLHSGGCVGIFPEGGSHDRTELLPLKAGVAIMALGALAADPNCDLKIIPCGMNYFHAHKFRSRAVVEFGTPVEVPPELVELYKTGERREAVGKLLANIYDALVAVTVTSPDYDTLMLIQAARRLYNTKHKNFPLPMVVELNRRLVKGYTMYKDDPRIINLKKSVLDYNQQLMSLNIRDHQVEYAKLSFPKVFFTLVYRVGKLLLLSLGVLPGLFLFAPVFIAGKLISIKKSKEALAASTVKIQARDVIATWKLLVSLAFAPLLYNFYTILLAIWTYRTRIGGRVPDWVPLWMTFLFGYIFFPAITYAALRFGEVGMDVFKSLRPLLLALNPTAGNVLVKLRARRAALAHQVTDLINTLGPELFPDFDAARIVADPFRPGDPTTSSNPSRSHGRVDSRDVFNVDSPPTSPGSGGQPPASIGGGSSMAGNLPPNESFNNLAGIGLFATRPATPSKSRSRASSSGGFPVQAFSTLDSKGSFDEVSKKIRGAMKERGQRRRSE</sequence>
<dbReference type="InterPro" id="IPR002123">
    <property type="entry name" value="Plipid/glycerol_acylTrfase"/>
</dbReference>
<dbReference type="AlphaFoldDB" id="A0A6G1G2H5"/>
<dbReference type="PANTHER" id="PTHR31605:SF0">
    <property type="entry name" value="GLYCEROL-3-PHOSPHATE O-ACYLTRANSFERASE 1"/>
    <property type="match status" value="1"/>
</dbReference>
<feature type="transmembrane region" description="Helical" evidence="2">
    <location>
        <begin position="472"/>
        <end position="495"/>
    </location>
</feature>
<reference evidence="4 6" key="1">
    <citation type="submission" date="2020-01" db="EMBL/GenBank/DDBJ databases">
        <authorList>
            <consortium name="DOE Joint Genome Institute"/>
            <person name="Haridas S."/>
            <person name="Albert R."/>
            <person name="Binder M."/>
            <person name="Bloem J."/>
            <person name="Labutti K."/>
            <person name="Salamov A."/>
            <person name="Andreopoulos B."/>
            <person name="Baker S.E."/>
            <person name="Barry K."/>
            <person name="Bills G."/>
            <person name="Bluhm B.H."/>
            <person name="Cannon C."/>
            <person name="Castanera R."/>
            <person name="Culley D.E."/>
            <person name="Daum C."/>
            <person name="Ezra D."/>
            <person name="Gonzalez J.B."/>
            <person name="Henrissat B."/>
            <person name="Kuo A."/>
            <person name="Liang C."/>
            <person name="Lipzen A."/>
            <person name="Lutzoni F."/>
            <person name="Magnuson J."/>
            <person name="Mondo S."/>
            <person name="Nolan M."/>
            <person name="Ohm R."/>
            <person name="Pangilinan J."/>
            <person name="Park H.-J."/>
            <person name="Ramirez L."/>
            <person name="Alfaro M."/>
            <person name="Sun H."/>
            <person name="Tritt A."/>
            <person name="Yoshinaga Y."/>
            <person name="Zwiers L.-H."/>
            <person name="Turgeon B.G."/>
            <person name="Goodwin S.B."/>
            <person name="Spatafora J.W."/>
            <person name="Crous P.W."/>
            <person name="Grigoriev I.V."/>
        </authorList>
    </citation>
    <scope>NUCLEOTIDE SEQUENCE</scope>
    <source>
        <strain evidence="4 6">CBS 781.70</strain>
    </source>
</reference>
<protein>
    <submittedName>
        <fullName evidence="4 6">CTR1 suppressor protein</fullName>
    </submittedName>
</protein>
<feature type="transmembrane region" description="Helical" evidence="2">
    <location>
        <begin position="507"/>
        <end position="528"/>
    </location>
</feature>
<evidence type="ECO:0000256" key="2">
    <source>
        <dbReference type="SAM" id="Phobius"/>
    </source>
</evidence>
<dbReference type="CDD" id="cd07992">
    <property type="entry name" value="LPLAT_AAK14816-like"/>
    <property type="match status" value="1"/>
</dbReference>
<gene>
    <name evidence="4 6" type="ORF">P152DRAFT_367617</name>
</gene>
<dbReference type="Pfam" id="PF01553">
    <property type="entry name" value="Acyltransferase"/>
    <property type="match status" value="1"/>
</dbReference>
<dbReference type="OrthoDB" id="2427554at2759"/>
<dbReference type="Proteomes" id="UP000504638">
    <property type="component" value="Unplaced"/>
</dbReference>
<feature type="compositionally biased region" description="Low complexity" evidence="1">
    <location>
        <begin position="666"/>
        <end position="680"/>
    </location>
</feature>
<reference evidence="6" key="2">
    <citation type="submission" date="2020-04" db="EMBL/GenBank/DDBJ databases">
        <authorList>
            <consortium name="NCBI Genome Project"/>
        </authorList>
    </citation>
    <scope>NUCLEOTIDE SEQUENCE</scope>
    <source>
        <strain evidence="6">CBS 781.70</strain>
    </source>
</reference>
<dbReference type="GO" id="GO:0004366">
    <property type="term" value="F:glycerol-3-phosphate O-acyltransferase activity"/>
    <property type="evidence" value="ECO:0007669"/>
    <property type="project" value="TreeGrafter"/>
</dbReference>
<evidence type="ECO:0000313" key="4">
    <source>
        <dbReference type="EMBL" id="KAF1812218.1"/>
    </source>
</evidence>
<dbReference type="GO" id="GO:0008654">
    <property type="term" value="P:phospholipid biosynthetic process"/>
    <property type="evidence" value="ECO:0007669"/>
    <property type="project" value="TreeGrafter"/>
</dbReference>
<evidence type="ECO:0000313" key="6">
    <source>
        <dbReference type="RefSeq" id="XP_033533849.1"/>
    </source>
</evidence>
<dbReference type="SUPFAM" id="SSF69593">
    <property type="entry name" value="Glycerol-3-phosphate (1)-acyltransferase"/>
    <property type="match status" value="1"/>
</dbReference>
<dbReference type="EMBL" id="ML975158">
    <property type="protein sequence ID" value="KAF1812218.1"/>
    <property type="molecule type" value="Genomic_DNA"/>
</dbReference>
<dbReference type="PANTHER" id="PTHR31605">
    <property type="entry name" value="GLYCEROL-3-PHOSPHATE O-ACYLTRANSFERASE 1"/>
    <property type="match status" value="1"/>
</dbReference>
<feature type="region of interest" description="Disordered" evidence="1">
    <location>
        <begin position="593"/>
        <end position="652"/>
    </location>
</feature>